<comment type="caution">
    <text evidence="2">The sequence shown here is derived from an EMBL/GenBank/DDBJ whole genome shotgun (WGS) entry which is preliminary data.</text>
</comment>
<dbReference type="InterPro" id="IPR017853">
    <property type="entry name" value="GH"/>
</dbReference>
<dbReference type="Gene3D" id="3.20.20.80">
    <property type="entry name" value="Glycosidases"/>
    <property type="match status" value="1"/>
</dbReference>
<dbReference type="AlphaFoldDB" id="A0A1F5BW27"/>
<feature type="domain" description="DUF4015" evidence="1">
    <location>
        <begin position="78"/>
        <end position="384"/>
    </location>
</feature>
<gene>
    <name evidence="2" type="ORF">A2988_04890</name>
</gene>
<organism evidence="2 3">
    <name type="scientific">Candidatus Azambacteria bacterium RIFCSPLOWO2_01_FULL_46_25</name>
    <dbReference type="NCBI Taxonomy" id="1797298"/>
    <lineage>
        <taxon>Bacteria</taxon>
        <taxon>Candidatus Azamiibacteriota</taxon>
    </lineage>
</organism>
<dbReference type="Pfam" id="PF13200">
    <property type="entry name" value="DUF4015"/>
    <property type="match status" value="1"/>
</dbReference>
<evidence type="ECO:0000313" key="3">
    <source>
        <dbReference type="Proteomes" id="UP000176650"/>
    </source>
</evidence>
<dbReference type="EMBL" id="MEYS01000001">
    <property type="protein sequence ID" value="OGD34799.1"/>
    <property type="molecule type" value="Genomic_DNA"/>
</dbReference>
<dbReference type="SUPFAM" id="SSF51445">
    <property type="entry name" value="(Trans)glycosidases"/>
    <property type="match status" value="1"/>
</dbReference>
<reference evidence="2 3" key="1">
    <citation type="journal article" date="2016" name="Nat. Commun.">
        <title>Thousands of microbial genomes shed light on interconnected biogeochemical processes in an aquifer system.</title>
        <authorList>
            <person name="Anantharaman K."/>
            <person name="Brown C.T."/>
            <person name="Hug L.A."/>
            <person name="Sharon I."/>
            <person name="Castelle C.J."/>
            <person name="Probst A.J."/>
            <person name="Thomas B.C."/>
            <person name="Singh A."/>
            <person name="Wilkins M.J."/>
            <person name="Karaoz U."/>
            <person name="Brodie E.L."/>
            <person name="Williams K.H."/>
            <person name="Hubbard S.S."/>
            <person name="Banfield J.F."/>
        </authorList>
    </citation>
    <scope>NUCLEOTIDE SEQUENCE [LARGE SCALE GENOMIC DNA]</scope>
</reference>
<evidence type="ECO:0000259" key="1">
    <source>
        <dbReference type="Pfam" id="PF13200"/>
    </source>
</evidence>
<protein>
    <recommendedName>
        <fullName evidence="1">DUF4015 domain-containing protein</fullName>
    </recommendedName>
</protein>
<dbReference type="Proteomes" id="UP000176650">
    <property type="component" value="Unassembled WGS sequence"/>
</dbReference>
<name>A0A1F5BW27_9BACT</name>
<accession>A0A1F5BW27</accession>
<dbReference type="InterPro" id="IPR025275">
    <property type="entry name" value="DUF4015"/>
</dbReference>
<proteinExistence type="predicted"/>
<dbReference type="STRING" id="1797298.A2988_04890"/>
<sequence length="394" mass="43983">MKKHVKRSEVNMKKNNPNRFTLLGLFLACVFFLFGALFFSSRDAAYQSVLVQTPPAQLPAAATSESPFKKQKPESIRALYATMNTAGNQERLDRLLATAKRANANALVVDVKGSGGELIFDLLDAKKLTRKLHGQGIYVLARIVVFQDSGMAKTNPEAMVKNKNGLPGQGGIWRDRRGFAWIDPAGTEAWKHVFGVAKRAIDAGFDEINYDYVRFPSDGNMAQAAYPFWDEKTPRHEIMRSFFAESQRVLKEYDSDIVLSIDIFGYTFLKNDDLGIGQRVGDALEYFDGVYPMLYPSHYLPGNFGFSNPAEHPYEVVKGTLEKGLASLGDKAEGAKPKIRPWLQVFDLGAVYTPAFIRAQTQATADALAPSSTSWLMWDPKNEYVGVRDQNRID</sequence>
<evidence type="ECO:0000313" key="2">
    <source>
        <dbReference type="EMBL" id="OGD34799.1"/>
    </source>
</evidence>